<organism evidence="2 3">
    <name type="scientific">Vreelandella aquamarina</name>
    <dbReference type="NCBI Taxonomy" id="77097"/>
    <lineage>
        <taxon>Bacteria</taxon>
        <taxon>Pseudomonadati</taxon>
        <taxon>Pseudomonadota</taxon>
        <taxon>Gammaproteobacteria</taxon>
        <taxon>Oceanospirillales</taxon>
        <taxon>Halomonadaceae</taxon>
        <taxon>Vreelandella</taxon>
    </lineage>
</organism>
<dbReference type="GO" id="GO:0016787">
    <property type="term" value="F:hydrolase activity"/>
    <property type="evidence" value="ECO:0007669"/>
    <property type="project" value="InterPro"/>
</dbReference>
<dbReference type="STRING" id="77097.SAMN04490369_10147"/>
<evidence type="ECO:0000313" key="3">
    <source>
        <dbReference type="Proteomes" id="UP000199493"/>
    </source>
</evidence>
<feature type="domain" description="Beta-lactamase hydrolase-like protein phosphatase-like" evidence="1">
    <location>
        <begin position="9"/>
        <end position="107"/>
    </location>
</feature>
<sequence length="142" mass="15992">MQTKPLEPGVEITSALTLDELEEVKARGFHAVVCNRIEGESEDFPDEARYREKAEQLGLAWVHIPVKPGEYSEADIRVFAEALQQLPRPLLAFCRSGKRATHLWAYAKRQHEQCDLAELFAAAHAAGVDLEDQRHGLERSSQ</sequence>
<accession>A0A1H8H5Y0</accession>
<dbReference type="RefSeq" id="WP_089675158.1">
    <property type="nucleotide sequence ID" value="NZ_FODB01000014.1"/>
</dbReference>
<dbReference type="Proteomes" id="UP000199493">
    <property type="component" value="Unassembled WGS sequence"/>
</dbReference>
<protein>
    <submittedName>
        <fullName evidence="2">TIGR01244 family protein</fullName>
    </submittedName>
</protein>
<reference evidence="2 3" key="1">
    <citation type="submission" date="2016-10" db="EMBL/GenBank/DDBJ databases">
        <authorList>
            <person name="de Groot N.N."/>
        </authorList>
    </citation>
    <scope>NUCLEOTIDE SEQUENCE [LARGE SCALE GENOMIC DNA]</scope>
    <source>
        <strain evidence="2 3">558</strain>
    </source>
</reference>
<name>A0A1H8H5Y0_9GAMM</name>
<dbReference type="NCBIfam" id="TIGR01244">
    <property type="entry name" value="TIGR01244 family sulfur transferase"/>
    <property type="match status" value="1"/>
</dbReference>
<dbReference type="EMBL" id="FODB01000014">
    <property type="protein sequence ID" value="SEN50878.1"/>
    <property type="molecule type" value="Genomic_DNA"/>
</dbReference>
<dbReference type="AlphaFoldDB" id="A0A1H8H5Y0"/>
<proteinExistence type="predicted"/>
<dbReference type="SUPFAM" id="SSF52799">
    <property type="entry name" value="(Phosphotyrosine protein) phosphatases II"/>
    <property type="match status" value="1"/>
</dbReference>
<evidence type="ECO:0000259" key="1">
    <source>
        <dbReference type="Pfam" id="PF04273"/>
    </source>
</evidence>
<evidence type="ECO:0000313" key="2">
    <source>
        <dbReference type="EMBL" id="SEN50878.1"/>
    </source>
</evidence>
<dbReference type="InterPro" id="IPR005939">
    <property type="entry name" value="BLH_phosphatase-like"/>
</dbReference>
<dbReference type="Gene3D" id="3.90.190.10">
    <property type="entry name" value="Protein tyrosine phosphatase superfamily"/>
    <property type="match status" value="1"/>
</dbReference>
<gene>
    <name evidence="2" type="ORF">SAMN04490369_10147</name>
</gene>
<dbReference type="InterPro" id="IPR029021">
    <property type="entry name" value="Prot-tyrosine_phosphatase-like"/>
</dbReference>
<dbReference type="Pfam" id="PF04273">
    <property type="entry name" value="BLH_phosphatase"/>
    <property type="match status" value="1"/>
</dbReference>